<dbReference type="GO" id="GO:0003677">
    <property type="term" value="F:DNA binding"/>
    <property type="evidence" value="ECO:0007669"/>
    <property type="project" value="InterPro"/>
</dbReference>
<proteinExistence type="predicted"/>
<dbReference type="GO" id="GO:0015074">
    <property type="term" value="P:DNA integration"/>
    <property type="evidence" value="ECO:0007669"/>
    <property type="project" value="InterPro"/>
</dbReference>
<dbReference type="Gene3D" id="3.30.420.10">
    <property type="entry name" value="Ribonuclease H-like superfamily/Ribonuclease H"/>
    <property type="match status" value="1"/>
</dbReference>
<dbReference type="Pfam" id="PF02316">
    <property type="entry name" value="HTH_Tnp_Mu_1"/>
    <property type="match status" value="1"/>
</dbReference>
<feature type="domain" description="HTH Mu-type" evidence="2">
    <location>
        <begin position="2"/>
        <end position="66"/>
    </location>
</feature>
<gene>
    <name evidence="3" type="ORF">NE536_01525</name>
</gene>
<evidence type="ECO:0000313" key="3">
    <source>
        <dbReference type="EMBL" id="MCT7944050.1"/>
    </source>
</evidence>
<protein>
    <submittedName>
        <fullName evidence="3">DDE-type integrase/transposase/recombinase</fullName>
    </submittedName>
</protein>
<dbReference type="RefSeq" id="WP_261271570.1">
    <property type="nucleotide sequence ID" value="NZ_JAMTCC010000002.1"/>
</dbReference>
<dbReference type="InterPro" id="IPR003314">
    <property type="entry name" value="Mu-type_HTH"/>
</dbReference>
<feature type="domain" description="Integrase catalytic" evidence="1">
    <location>
        <begin position="283"/>
        <end position="485"/>
    </location>
</feature>
<dbReference type="InterPro" id="IPR036388">
    <property type="entry name" value="WH-like_DNA-bd_sf"/>
</dbReference>
<organism evidence="3 4">
    <name type="scientific">Shewanella septentrionalis</name>
    <dbReference type="NCBI Taxonomy" id="2952223"/>
    <lineage>
        <taxon>Bacteria</taxon>
        <taxon>Pseudomonadati</taxon>
        <taxon>Pseudomonadota</taxon>
        <taxon>Gammaproteobacteria</taxon>
        <taxon>Alteromonadales</taxon>
        <taxon>Shewanellaceae</taxon>
        <taxon>Shewanella</taxon>
    </lineage>
</organism>
<dbReference type="InterPro" id="IPR009061">
    <property type="entry name" value="DNA-bd_dom_put_sf"/>
</dbReference>
<evidence type="ECO:0000259" key="1">
    <source>
        <dbReference type="PROSITE" id="PS50994"/>
    </source>
</evidence>
<dbReference type="SUPFAM" id="SSF46955">
    <property type="entry name" value="Putative DNA-binding domain"/>
    <property type="match status" value="1"/>
</dbReference>
<dbReference type="Proteomes" id="UP001155604">
    <property type="component" value="Unassembled WGS sequence"/>
</dbReference>
<sequence length="738" mass="84747">MTKEWFSTVEIAELLDVGDRRVRDRAKHENWQKQRRKGLGGGFEYHLNSLPLEARQKLAKQEAEQIAKSPSSLMRAGSAVAKLQMPAVSQTEKAKSIQQFINLPDKAQKRADAKMLIVNAKAKFCMPYLEVRKLVDGEKAFCKAYAQRSIALPDWVFSIISSVSIVTIRRWEKVLEKDGVSALAGKYKVERPCLLNDEPDLADFLKGLITAKPHLAGKAKQLKKLAEIYAIKTDMPWQIPSISSIRRWVNKWISQNQAAFTFTTNPKKFNDKYRTAVEQTYPWMAAPNDVWEFDSTPVDAMLKEGRHTIIAVIDCFTRRVKLLVSPTSSSEGICLLMRKTLLAWGVPNQGGLMRTDNGSDYVSQRTTSIYHLLDLEQSRANPYSGWEKPFIERFFKTLSHDLIELLPGYIGHNVNDREAIEARKEFAVRLKERNKKENEKADYDLRMTQPELQQLLDNWVDAYYHLRAHDGLKGKTPNEVYRAAQYQVRAVEHPEALDLLLNHVGEYTILKGFIKAGGLRYTAPEMLEHEWKGQRVRVFLDPTDVARAFIYPINNWETRIEAVDSRLLGQEISPAAYRQTKKEEAKALRSFRAEMKQLAKTFNIGEIHQTVIEHYAKQAKSLVEFPTQPIAHQNPSLMALTEAAEQLVKTNKPGYSDQQIEHLRQKRKAIEERKNTINQQHATLVRNEHEKARLLAAESLNRELTPKEDAFLKDYKKHNKLGAKRIDEIMGHKRRATN</sequence>
<comment type="caution">
    <text evidence="3">The sequence shown here is derived from an EMBL/GenBank/DDBJ whole genome shotgun (WGS) entry which is preliminary data.</text>
</comment>
<dbReference type="InterPro" id="IPR015378">
    <property type="entry name" value="Transposase-like_Mu_C"/>
</dbReference>
<accession>A0A9X2WRJ9</accession>
<evidence type="ECO:0000259" key="2">
    <source>
        <dbReference type="PROSITE" id="PS51702"/>
    </source>
</evidence>
<dbReference type="InterPro" id="IPR036397">
    <property type="entry name" value="RNaseH_sf"/>
</dbReference>
<name>A0A9X2WRJ9_9GAMM</name>
<dbReference type="InterPro" id="IPR012337">
    <property type="entry name" value="RNaseH-like_sf"/>
</dbReference>
<dbReference type="SUPFAM" id="SSF53098">
    <property type="entry name" value="Ribonuclease H-like"/>
    <property type="match status" value="1"/>
</dbReference>
<dbReference type="Gene3D" id="1.10.10.10">
    <property type="entry name" value="Winged helix-like DNA-binding domain superfamily/Winged helix DNA-binding domain"/>
    <property type="match status" value="1"/>
</dbReference>
<dbReference type="PROSITE" id="PS50994">
    <property type="entry name" value="INTEGRASE"/>
    <property type="match status" value="1"/>
</dbReference>
<dbReference type="Pfam" id="PF09299">
    <property type="entry name" value="Mu-transpos_C"/>
    <property type="match status" value="1"/>
</dbReference>
<evidence type="ECO:0000313" key="4">
    <source>
        <dbReference type="Proteomes" id="UP001155604"/>
    </source>
</evidence>
<dbReference type="InterPro" id="IPR001584">
    <property type="entry name" value="Integrase_cat-core"/>
</dbReference>
<dbReference type="PROSITE" id="PS51702">
    <property type="entry name" value="HTH_MU"/>
    <property type="match status" value="1"/>
</dbReference>
<reference evidence="3" key="1">
    <citation type="journal article" date="2023" name="Int. J. Syst. Evol. Microbiol.">
        <title>&lt;i&gt;Shewanella septentrionalis&lt;/i&gt; sp. nov. and &lt;i&gt;Shewanella holmiensis&lt;/i&gt; sp. nov., isolated from Baltic Sea water and sediments.</title>
        <authorList>
            <person name="Martin-Rodriguez A.J."/>
            <person name="Thorell K."/>
            <person name="Joffre E."/>
            <person name="Jensie-Markopoulos S."/>
            <person name="Moore E.R.B."/>
            <person name="Sjoling A."/>
        </authorList>
    </citation>
    <scope>NUCLEOTIDE SEQUENCE</scope>
    <source>
        <strain evidence="3">SP1W3</strain>
    </source>
</reference>
<dbReference type="Pfam" id="PF00665">
    <property type="entry name" value="rve"/>
    <property type="match status" value="1"/>
</dbReference>
<dbReference type="EMBL" id="JAMTCC010000002">
    <property type="protein sequence ID" value="MCT7944050.1"/>
    <property type="molecule type" value="Genomic_DNA"/>
</dbReference>
<dbReference type="AlphaFoldDB" id="A0A9X2WRJ9"/>
<keyword evidence="4" id="KW-1185">Reference proteome</keyword>